<dbReference type="Proteomes" id="UP000827092">
    <property type="component" value="Unassembled WGS sequence"/>
</dbReference>
<reference evidence="1 2" key="1">
    <citation type="journal article" date="2022" name="Nat. Ecol. Evol.">
        <title>A masculinizing supergene underlies an exaggerated male reproductive morph in a spider.</title>
        <authorList>
            <person name="Hendrickx F."/>
            <person name="De Corte Z."/>
            <person name="Sonet G."/>
            <person name="Van Belleghem S.M."/>
            <person name="Kostlbacher S."/>
            <person name="Vangestel C."/>
        </authorList>
    </citation>
    <scope>NUCLEOTIDE SEQUENCE [LARGE SCALE GENOMIC DNA]</scope>
    <source>
        <strain evidence="1">W744_W776</strain>
    </source>
</reference>
<proteinExistence type="predicted"/>
<evidence type="ECO:0000313" key="1">
    <source>
        <dbReference type="EMBL" id="KAG8191027.1"/>
    </source>
</evidence>
<name>A0AAV6V4L5_9ARAC</name>
<accession>A0AAV6V4L5</accession>
<gene>
    <name evidence="1" type="ORF">JTE90_029470</name>
</gene>
<comment type="caution">
    <text evidence="1">The sequence shown here is derived from an EMBL/GenBank/DDBJ whole genome shotgun (WGS) entry which is preliminary data.</text>
</comment>
<sequence>MPSIGRQPHTVAGCGGRKRSNFCGVPVIQFAAPSPVDWLDNTIDEIESHIDADTTPNYGARRYLETLLAAQRSETGSNFQVLQPPLRRITLISLHLTAGSSRLTNLHEWLSIGDEGAQVKHGAHNLMTKPMSAACPLLFQQGGRKNRGLCDENGWRTNEQTSIFQLFNNVH</sequence>
<protein>
    <submittedName>
        <fullName evidence="1">Uncharacterized protein</fullName>
    </submittedName>
</protein>
<keyword evidence="2" id="KW-1185">Reference proteome</keyword>
<dbReference type="AlphaFoldDB" id="A0AAV6V4L5"/>
<organism evidence="1 2">
    <name type="scientific">Oedothorax gibbosus</name>
    <dbReference type="NCBI Taxonomy" id="931172"/>
    <lineage>
        <taxon>Eukaryota</taxon>
        <taxon>Metazoa</taxon>
        <taxon>Ecdysozoa</taxon>
        <taxon>Arthropoda</taxon>
        <taxon>Chelicerata</taxon>
        <taxon>Arachnida</taxon>
        <taxon>Araneae</taxon>
        <taxon>Araneomorphae</taxon>
        <taxon>Entelegynae</taxon>
        <taxon>Araneoidea</taxon>
        <taxon>Linyphiidae</taxon>
        <taxon>Erigoninae</taxon>
        <taxon>Oedothorax</taxon>
    </lineage>
</organism>
<evidence type="ECO:0000313" key="2">
    <source>
        <dbReference type="Proteomes" id="UP000827092"/>
    </source>
</evidence>
<dbReference type="EMBL" id="JAFNEN010000168">
    <property type="protein sequence ID" value="KAG8191027.1"/>
    <property type="molecule type" value="Genomic_DNA"/>
</dbReference>